<evidence type="ECO:0000256" key="5">
    <source>
        <dbReference type="SAM" id="MobiDB-lite"/>
    </source>
</evidence>
<organism evidence="9">
    <name type="scientific">Echinostoma caproni</name>
    <dbReference type="NCBI Taxonomy" id="27848"/>
    <lineage>
        <taxon>Eukaryota</taxon>
        <taxon>Metazoa</taxon>
        <taxon>Spiralia</taxon>
        <taxon>Lophotrochozoa</taxon>
        <taxon>Platyhelminthes</taxon>
        <taxon>Trematoda</taxon>
        <taxon>Digenea</taxon>
        <taxon>Plagiorchiida</taxon>
        <taxon>Echinostomata</taxon>
        <taxon>Echinostomatoidea</taxon>
        <taxon>Echinostomatidae</taxon>
        <taxon>Echinostoma</taxon>
    </lineage>
</organism>
<dbReference type="GO" id="GO:0005768">
    <property type="term" value="C:endosome"/>
    <property type="evidence" value="ECO:0007669"/>
    <property type="project" value="UniProtKB-SubCell"/>
</dbReference>
<dbReference type="PROSITE" id="PS50021">
    <property type="entry name" value="CH"/>
    <property type="match status" value="1"/>
</dbReference>
<dbReference type="SUPFAM" id="SSF47576">
    <property type="entry name" value="Calponin-homology domain, CH-domain"/>
    <property type="match status" value="1"/>
</dbReference>
<evidence type="ECO:0000256" key="1">
    <source>
        <dbReference type="ARBA" id="ARBA00004177"/>
    </source>
</evidence>
<dbReference type="PANTHER" id="PTHR23167">
    <property type="entry name" value="CALPONIN HOMOLOGY DOMAIN-CONTAINING PROTEIN DDB_G0272472-RELATED"/>
    <property type="match status" value="1"/>
</dbReference>
<reference evidence="9" key="1">
    <citation type="submission" date="2016-06" db="UniProtKB">
        <authorList>
            <consortium name="WormBaseParasite"/>
        </authorList>
    </citation>
    <scope>IDENTIFICATION</scope>
</reference>
<feature type="compositionally biased region" description="Polar residues" evidence="5">
    <location>
        <begin position="182"/>
        <end position="199"/>
    </location>
</feature>
<keyword evidence="2" id="KW-0597">Phosphoprotein</keyword>
<evidence type="ECO:0000256" key="2">
    <source>
        <dbReference type="ARBA" id="ARBA00022553"/>
    </source>
</evidence>
<dbReference type="Proteomes" id="UP000272942">
    <property type="component" value="Unassembled WGS sequence"/>
</dbReference>
<evidence type="ECO:0000313" key="7">
    <source>
        <dbReference type="EMBL" id="VDP85659.1"/>
    </source>
</evidence>
<feature type="compositionally biased region" description="Polar residues" evidence="5">
    <location>
        <begin position="254"/>
        <end position="265"/>
    </location>
</feature>
<keyword evidence="4" id="KW-0175">Coiled coil</keyword>
<feature type="domain" description="Calponin-homology (CH)" evidence="6">
    <location>
        <begin position="61"/>
        <end position="167"/>
    </location>
</feature>
<feature type="compositionally biased region" description="Polar residues" evidence="5">
    <location>
        <begin position="217"/>
        <end position="234"/>
    </location>
</feature>
<evidence type="ECO:0000313" key="8">
    <source>
        <dbReference type="Proteomes" id="UP000272942"/>
    </source>
</evidence>
<dbReference type="AlphaFoldDB" id="A0A183ARM1"/>
<evidence type="ECO:0000313" key="9">
    <source>
        <dbReference type="WBParaSite" id="ECPE_0000963601-mRNA-1"/>
    </source>
</evidence>
<dbReference type="OrthoDB" id="5972258at2759"/>
<dbReference type="EMBL" id="UZAN01047678">
    <property type="protein sequence ID" value="VDP85659.1"/>
    <property type="molecule type" value="Genomic_DNA"/>
</dbReference>
<evidence type="ECO:0000256" key="4">
    <source>
        <dbReference type="ARBA" id="ARBA00023054"/>
    </source>
</evidence>
<keyword evidence="3" id="KW-0967">Endosome</keyword>
<reference evidence="7 8" key="2">
    <citation type="submission" date="2018-11" db="EMBL/GenBank/DDBJ databases">
        <authorList>
            <consortium name="Pathogen Informatics"/>
        </authorList>
    </citation>
    <scope>NUCLEOTIDE SEQUENCE [LARGE SCALE GENOMIC DNA]</scope>
    <source>
        <strain evidence="7 8">Egypt</strain>
    </source>
</reference>
<dbReference type="Pfam" id="PF00307">
    <property type="entry name" value="CH"/>
    <property type="match status" value="1"/>
</dbReference>
<dbReference type="InterPro" id="IPR036872">
    <property type="entry name" value="CH_dom_sf"/>
</dbReference>
<protein>
    <submittedName>
        <fullName evidence="9">Calponin-homology (CH) domain-containing protein</fullName>
    </submittedName>
</protein>
<proteinExistence type="predicted"/>
<sequence>MFTRLLCACGFEECSLVVEARCFCAWLDDLFILVTYYLVRDITGITYQLQWMNTQLRALATQSGQDLLLWCQQVTKDYPNVKITDLTSSFRSGLAFCAILHHFFPDQLDFSQLSNNSPIENCRLAFNVAAKLGIPRVLDPGEVTSANRAPDLLSMMTYLHQLRTHCCGRSPGLTDPSVVDSVPTQRINSINPVDGSNTKSSQESQSAESPASTQQPNSNHVPQTRSPSKTIENTETAKLDAKARPSTEEDNTDAKPTNASTQKVS</sequence>
<feature type="compositionally biased region" description="Low complexity" evidence="5">
    <location>
        <begin position="200"/>
        <end position="216"/>
    </location>
</feature>
<dbReference type="PANTHER" id="PTHR23167:SF46">
    <property type="entry name" value="EPS15 HOMOLOGY DOMAIN CONTAINING PROTEIN-BINDING PROTEIN 1, ISOFORM F"/>
    <property type="match status" value="1"/>
</dbReference>
<comment type="subcellular location">
    <subcellularLocation>
        <location evidence="1">Endosome</location>
    </subcellularLocation>
</comment>
<accession>A0A183ARM1</accession>
<dbReference type="SMART" id="SM00033">
    <property type="entry name" value="CH"/>
    <property type="match status" value="1"/>
</dbReference>
<feature type="region of interest" description="Disordered" evidence="5">
    <location>
        <begin position="174"/>
        <end position="265"/>
    </location>
</feature>
<name>A0A183ARM1_9TREM</name>
<gene>
    <name evidence="7" type="ORF">ECPE_LOCUS9606</name>
</gene>
<dbReference type="InterPro" id="IPR001715">
    <property type="entry name" value="CH_dom"/>
</dbReference>
<dbReference type="FunFam" id="1.10.418.10:FF:000023">
    <property type="entry name" value="EH domain-binding protein 1 isoform X1"/>
    <property type="match status" value="1"/>
</dbReference>
<feature type="compositionally biased region" description="Basic and acidic residues" evidence="5">
    <location>
        <begin position="235"/>
        <end position="247"/>
    </location>
</feature>
<dbReference type="Gene3D" id="1.10.418.10">
    <property type="entry name" value="Calponin-like domain"/>
    <property type="match status" value="1"/>
</dbReference>
<keyword evidence="8" id="KW-1185">Reference proteome</keyword>
<evidence type="ECO:0000256" key="3">
    <source>
        <dbReference type="ARBA" id="ARBA00022753"/>
    </source>
</evidence>
<evidence type="ECO:0000259" key="6">
    <source>
        <dbReference type="PROSITE" id="PS50021"/>
    </source>
</evidence>
<dbReference type="InterPro" id="IPR050540">
    <property type="entry name" value="F-actin_Monoox_Mical"/>
</dbReference>
<dbReference type="WBParaSite" id="ECPE_0000963601-mRNA-1">
    <property type="protein sequence ID" value="ECPE_0000963601-mRNA-1"/>
    <property type="gene ID" value="ECPE_0000963601"/>
</dbReference>